<evidence type="ECO:0000313" key="3">
    <source>
        <dbReference type="Proteomes" id="UP000198625"/>
    </source>
</evidence>
<dbReference type="RefSeq" id="WP_280140096.1">
    <property type="nucleotide sequence ID" value="NZ_FNQE01000001.1"/>
</dbReference>
<dbReference type="EMBL" id="FNQE01000001">
    <property type="protein sequence ID" value="SDY44956.1"/>
    <property type="molecule type" value="Genomic_DNA"/>
</dbReference>
<name>A0A1H3JYE9_9FIRM</name>
<sequence>MSRDYEKEQKLLMGKVSSLKEKLSKAKEEALNTDRFLKLVKRYSEIKELDAEIIREFGTK</sequence>
<gene>
    <name evidence="2" type="ORF">SAMN05660462_00065</name>
</gene>
<feature type="domain" description="DUF4368" evidence="1">
    <location>
        <begin position="22"/>
        <end position="57"/>
    </location>
</feature>
<accession>A0A1H3JYE9</accession>
<protein>
    <recommendedName>
        <fullName evidence="1">DUF4368 domain-containing protein</fullName>
    </recommendedName>
</protein>
<evidence type="ECO:0000313" key="2">
    <source>
        <dbReference type="EMBL" id="SDY44956.1"/>
    </source>
</evidence>
<dbReference type="AlphaFoldDB" id="A0A1H3JYE9"/>
<dbReference type="Proteomes" id="UP000198625">
    <property type="component" value="Unassembled WGS sequence"/>
</dbReference>
<dbReference type="STRING" id="415015.SAMN05660462_00065"/>
<dbReference type="Pfam" id="PF14287">
    <property type="entry name" value="DUF4368"/>
    <property type="match status" value="1"/>
</dbReference>
<dbReference type="InterPro" id="IPR025378">
    <property type="entry name" value="DUF4368"/>
</dbReference>
<proteinExistence type="predicted"/>
<reference evidence="2 3" key="1">
    <citation type="submission" date="2016-10" db="EMBL/GenBank/DDBJ databases">
        <authorList>
            <person name="de Groot N.N."/>
        </authorList>
    </citation>
    <scope>NUCLEOTIDE SEQUENCE [LARGE SCALE GENOMIC DNA]</scope>
    <source>
        <strain evidence="2 3">DSM 21650</strain>
    </source>
</reference>
<keyword evidence="3" id="KW-1185">Reference proteome</keyword>
<organism evidence="2 3">
    <name type="scientific">Proteiniborus ethanoligenes</name>
    <dbReference type="NCBI Taxonomy" id="415015"/>
    <lineage>
        <taxon>Bacteria</taxon>
        <taxon>Bacillati</taxon>
        <taxon>Bacillota</taxon>
        <taxon>Clostridia</taxon>
        <taxon>Eubacteriales</taxon>
        <taxon>Proteiniborus</taxon>
    </lineage>
</organism>
<evidence type="ECO:0000259" key="1">
    <source>
        <dbReference type="Pfam" id="PF14287"/>
    </source>
</evidence>